<sequence length="222" mass="25004">MMISFATSNDGYDMAVPSHLPWRCHRDVHLVAGSVPAGLGATAKCGSLWQFRATADVFPSFIPKEVERIKDPFARKLATRIERLPVQLIPKPSQESCCLYSSTTNWALPLNFGEFGTGMATKSIPISLMVANRPCLTMLGPTLESTAVSLNVLLLTVKRITFNEVGMPFSREYENYRFLDIKSHFLKDPVMQRGTVLSKYLWIADVWEHVGQMVPWSPYFSR</sequence>
<dbReference type="Proteomes" id="UP000288805">
    <property type="component" value="Unassembled WGS sequence"/>
</dbReference>
<dbReference type="OrthoDB" id="6431331at2759"/>
<reference evidence="1 2" key="1">
    <citation type="journal article" date="2018" name="PLoS Genet.">
        <title>Population sequencing reveals clonal diversity and ancestral inbreeding in the grapevine cultivar Chardonnay.</title>
        <authorList>
            <person name="Roach M.J."/>
            <person name="Johnson D.L."/>
            <person name="Bohlmann J."/>
            <person name="van Vuuren H.J."/>
            <person name="Jones S.J."/>
            <person name="Pretorius I.S."/>
            <person name="Schmidt S.A."/>
            <person name="Borneman A.R."/>
        </authorList>
    </citation>
    <scope>NUCLEOTIDE SEQUENCE [LARGE SCALE GENOMIC DNA]</scope>
    <source>
        <strain evidence="2">cv. Chardonnay</strain>
        <tissue evidence="1">Leaf</tissue>
    </source>
</reference>
<name>A0A438E380_VITVI</name>
<dbReference type="EMBL" id="QGNW01001414">
    <property type="protein sequence ID" value="RVW42133.1"/>
    <property type="molecule type" value="Genomic_DNA"/>
</dbReference>
<dbReference type="AlphaFoldDB" id="A0A438E380"/>
<evidence type="ECO:0000313" key="1">
    <source>
        <dbReference type="EMBL" id="RVW42133.1"/>
    </source>
</evidence>
<proteinExistence type="predicted"/>
<comment type="caution">
    <text evidence="1">The sequence shown here is derived from an EMBL/GenBank/DDBJ whole genome shotgun (WGS) entry which is preliminary data.</text>
</comment>
<gene>
    <name evidence="1" type="ORF">CK203_085793</name>
</gene>
<accession>A0A438E380</accession>
<protein>
    <submittedName>
        <fullName evidence="1">Uncharacterized protein</fullName>
    </submittedName>
</protein>
<organism evidence="1 2">
    <name type="scientific">Vitis vinifera</name>
    <name type="common">Grape</name>
    <dbReference type="NCBI Taxonomy" id="29760"/>
    <lineage>
        <taxon>Eukaryota</taxon>
        <taxon>Viridiplantae</taxon>
        <taxon>Streptophyta</taxon>
        <taxon>Embryophyta</taxon>
        <taxon>Tracheophyta</taxon>
        <taxon>Spermatophyta</taxon>
        <taxon>Magnoliopsida</taxon>
        <taxon>eudicotyledons</taxon>
        <taxon>Gunneridae</taxon>
        <taxon>Pentapetalae</taxon>
        <taxon>rosids</taxon>
        <taxon>Vitales</taxon>
        <taxon>Vitaceae</taxon>
        <taxon>Viteae</taxon>
        <taxon>Vitis</taxon>
    </lineage>
</organism>
<evidence type="ECO:0000313" key="2">
    <source>
        <dbReference type="Proteomes" id="UP000288805"/>
    </source>
</evidence>